<organism evidence="4 5">
    <name type="scientific">Moraxella cuniculi DSM 21768</name>
    <dbReference type="NCBI Taxonomy" id="1122245"/>
    <lineage>
        <taxon>Bacteria</taxon>
        <taxon>Pseudomonadati</taxon>
        <taxon>Pseudomonadota</taxon>
        <taxon>Gammaproteobacteria</taxon>
        <taxon>Moraxellales</taxon>
        <taxon>Moraxellaceae</taxon>
        <taxon>Moraxella</taxon>
    </lineage>
</organism>
<dbReference type="RefSeq" id="WP_076555898.1">
    <property type="nucleotide sequence ID" value="NZ_FTNU01000017.1"/>
</dbReference>
<evidence type="ECO:0000313" key="4">
    <source>
        <dbReference type="EMBL" id="SIS03667.1"/>
    </source>
</evidence>
<dbReference type="InterPro" id="IPR011765">
    <property type="entry name" value="Pept_M16_N"/>
</dbReference>
<keyword evidence="5" id="KW-1185">Reference proteome</keyword>
<dbReference type="PANTHER" id="PTHR11851:SF49">
    <property type="entry name" value="MITOCHONDRIAL-PROCESSING PEPTIDASE SUBUNIT ALPHA"/>
    <property type="match status" value="1"/>
</dbReference>
<sequence length="461" mass="51039">MKTKITVLTTLTLALTACQTLPTTSQSAKTSPNLQASQAPADATTPYLTKLDNGLTVIIKQDTRAPIVMTQIWYNVGSADEPLGKGGISHYLEHLMFKDSVGVSGNDYQRLMSHFGSQNNAFTTDEHTVYYESLPANQFPLALQIEANRMKNLLLKTDEVTTERQIIKEERRLRTEDNPLAKAYEEFLQQAMPNSPKGRPIIGSMADLDNITLDDLQQWYRTWYAPNNAVLVLVGDISPEAAMPWVKKYFAPLPALPLPQRVNLDEASHRGYKELQSTQNVEVPSLLLGFNVPALGSKMGNEAYALSLLSDIADGGLSARFEQNLVRKSQKLNSVSVSYDMLAKGDTVFSIFATPRANVSLQEAQEAILSELWQIYQNPIKEEELARSRASLLSSLVFANDSIDNQANTLGLLASMGLPLDTLQTLPNKLDTISQDDIKNVGKKYLNKDNLTSVHIIPKQP</sequence>
<protein>
    <submittedName>
        <fullName evidence="4">Zinc protease</fullName>
    </submittedName>
</protein>
<feature type="domain" description="Peptidase M16 N-terminal" evidence="2">
    <location>
        <begin position="57"/>
        <end position="203"/>
    </location>
</feature>
<dbReference type="SUPFAM" id="SSF63411">
    <property type="entry name" value="LuxS/MPP-like metallohydrolase"/>
    <property type="match status" value="2"/>
</dbReference>
<evidence type="ECO:0000259" key="2">
    <source>
        <dbReference type="Pfam" id="PF00675"/>
    </source>
</evidence>
<dbReference type="STRING" id="34061.B0189_06605"/>
<gene>
    <name evidence="4" type="ORF">SAMN02745664_1178</name>
</gene>
<dbReference type="GO" id="GO:0008233">
    <property type="term" value="F:peptidase activity"/>
    <property type="evidence" value="ECO:0007669"/>
    <property type="project" value="UniProtKB-KW"/>
</dbReference>
<evidence type="ECO:0000313" key="5">
    <source>
        <dbReference type="Proteomes" id="UP000187495"/>
    </source>
</evidence>
<keyword evidence="4" id="KW-0378">Hydrolase</keyword>
<dbReference type="GO" id="GO:0006508">
    <property type="term" value="P:proteolysis"/>
    <property type="evidence" value="ECO:0007669"/>
    <property type="project" value="UniProtKB-KW"/>
</dbReference>
<dbReference type="Pfam" id="PF00675">
    <property type="entry name" value="Peptidase_M16"/>
    <property type="match status" value="1"/>
</dbReference>
<evidence type="ECO:0000259" key="3">
    <source>
        <dbReference type="Pfam" id="PF05193"/>
    </source>
</evidence>
<keyword evidence="4" id="KW-0645">Protease</keyword>
<proteinExistence type="inferred from homology"/>
<dbReference type="AlphaFoldDB" id="A0A1N7FTU0"/>
<reference evidence="5" key="1">
    <citation type="submission" date="2017-01" db="EMBL/GenBank/DDBJ databases">
        <authorList>
            <person name="Varghese N."/>
            <person name="Submissions S."/>
        </authorList>
    </citation>
    <scope>NUCLEOTIDE SEQUENCE [LARGE SCALE GENOMIC DNA]</scope>
    <source>
        <strain evidence="5">DSM 21768</strain>
    </source>
</reference>
<dbReference type="Gene3D" id="3.30.830.10">
    <property type="entry name" value="Metalloenzyme, LuxS/M16 peptidase-like"/>
    <property type="match status" value="2"/>
</dbReference>
<dbReference type="EMBL" id="FTNU01000017">
    <property type="protein sequence ID" value="SIS03667.1"/>
    <property type="molecule type" value="Genomic_DNA"/>
</dbReference>
<dbReference type="Proteomes" id="UP000187495">
    <property type="component" value="Unassembled WGS sequence"/>
</dbReference>
<dbReference type="PROSITE" id="PS51257">
    <property type="entry name" value="PROKAR_LIPOPROTEIN"/>
    <property type="match status" value="1"/>
</dbReference>
<comment type="similarity">
    <text evidence="1">Belongs to the peptidase M16 family.</text>
</comment>
<feature type="domain" description="Peptidase M16 C-terminal" evidence="3">
    <location>
        <begin position="210"/>
        <end position="392"/>
    </location>
</feature>
<dbReference type="Pfam" id="PF05193">
    <property type="entry name" value="Peptidase_M16_C"/>
    <property type="match status" value="1"/>
</dbReference>
<accession>A0A1N7FTU0</accession>
<dbReference type="PANTHER" id="PTHR11851">
    <property type="entry name" value="METALLOPROTEASE"/>
    <property type="match status" value="1"/>
</dbReference>
<dbReference type="GO" id="GO:0046872">
    <property type="term" value="F:metal ion binding"/>
    <property type="evidence" value="ECO:0007669"/>
    <property type="project" value="InterPro"/>
</dbReference>
<name>A0A1N7FTU0_9GAMM</name>
<evidence type="ECO:0000256" key="1">
    <source>
        <dbReference type="ARBA" id="ARBA00007261"/>
    </source>
</evidence>
<dbReference type="InterPro" id="IPR011249">
    <property type="entry name" value="Metalloenz_LuxS/M16"/>
</dbReference>
<dbReference type="InterPro" id="IPR050361">
    <property type="entry name" value="MPP/UQCRC_Complex"/>
</dbReference>
<dbReference type="InterPro" id="IPR007863">
    <property type="entry name" value="Peptidase_M16_C"/>
</dbReference>